<dbReference type="PANTHER" id="PTHR48097">
    <property type="entry name" value="L-THREONINE ALDOLASE-RELATED"/>
    <property type="match status" value="1"/>
</dbReference>
<evidence type="ECO:0000313" key="9">
    <source>
        <dbReference type="Proteomes" id="UP000182589"/>
    </source>
</evidence>
<evidence type="ECO:0000259" key="6">
    <source>
        <dbReference type="Pfam" id="PF01212"/>
    </source>
</evidence>
<evidence type="ECO:0000256" key="3">
    <source>
        <dbReference type="ARBA" id="ARBA00022898"/>
    </source>
</evidence>
<dbReference type="GO" id="GO:0006545">
    <property type="term" value="P:glycine biosynthetic process"/>
    <property type="evidence" value="ECO:0007669"/>
    <property type="project" value="TreeGrafter"/>
</dbReference>
<evidence type="ECO:0000256" key="4">
    <source>
        <dbReference type="ARBA" id="ARBA00023239"/>
    </source>
</evidence>
<keyword evidence="9" id="KW-1185">Reference proteome</keyword>
<dbReference type="InterPro" id="IPR015422">
    <property type="entry name" value="PyrdxlP-dep_Trfase_small"/>
</dbReference>
<reference evidence="9" key="1">
    <citation type="submission" date="2016-10" db="EMBL/GenBank/DDBJ databases">
        <authorList>
            <person name="Varghese N."/>
        </authorList>
    </citation>
    <scope>NUCLEOTIDE SEQUENCE [LARGE SCALE GENOMIC DNA]</scope>
    <source>
        <strain evidence="9">DSM 12489</strain>
    </source>
</reference>
<dbReference type="EMBL" id="FNOJ01000002">
    <property type="protein sequence ID" value="SDW13010.1"/>
    <property type="molecule type" value="Genomic_DNA"/>
</dbReference>
<dbReference type="SUPFAM" id="SSF53383">
    <property type="entry name" value="PLP-dependent transferases"/>
    <property type="match status" value="1"/>
</dbReference>
<organism evidence="8 9">
    <name type="scientific">Alicyclobacillus hesperidum</name>
    <dbReference type="NCBI Taxonomy" id="89784"/>
    <lineage>
        <taxon>Bacteria</taxon>
        <taxon>Bacillati</taxon>
        <taxon>Bacillota</taxon>
        <taxon>Bacilli</taxon>
        <taxon>Bacillales</taxon>
        <taxon>Alicyclobacillaceae</taxon>
        <taxon>Alicyclobacillus</taxon>
    </lineage>
</organism>
<dbReference type="InterPro" id="IPR023603">
    <property type="entry name" value="Low_specificity_L-TA-like"/>
</dbReference>
<proteinExistence type="inferred from homology"/>
<dbReference type="FunFam" id="3.40.640.10:FF:000030">
    <property type="entry name" value="Low-specificity L-threonine aldolase"/>
    <property type="match status" value="1"/>
</dbReference>
<dbReference type="Proteomes" id="UP000182589">
    <property type="component" value="Unassembled WGS sequence"/>
</dbReference>
<dbReference type="FunFam" id="3.90.1150.10:FF:000041">
    <property type="entry name" value="Low-specificity L-threonine aldolase"/>
    <property type="match status" value="1"/>
</dbReference>
<dbReference type="RefSeq" id="WP_074691455.1">
    <property type="nucleotide sequence ID" value="NZ_BSRA01000004.1"/>
</dbReference>
<reference evidence="8" key="2">
    <citation type="submission" date="2016-10" db="EMBL/GenBank/DDBJ databases">
        <authorList>
            <person name="de Groot N.N."/>
        </authorList>
    </citation>
    <scope>NUCLEOTIDE SEQUENCE [LARGE SCALE GENOMIC DNA]</scope>
    <source>
        <strain evidence="8">DSM 12489</strain>
    </source>
</reference>
<accession>A0A1H2R1J7</accession>
<dbReference type="GO" id="GO:0006567">
    <property type="term" value="P:L-threonine catabolic process"/>
    <property type="evidence" value="ECO:0007669"/>
    <property type="project" value="TreeGrafter"/>
</dbReference>
<protein>
    <submittedName>
        <fullName evidence="7 8">Threonine aldolase</fullName>
    </submittedName>
</protein>
<comment type="cofactor">
    <cofactor evidence="1">
        <name>pyridoxal 5'-phosphate</name>
        <dbReference type="ChEBI" id="CHEBI:597326"/>
    </cofactor>
</comment>
<dbReference type="Gene3D" id="3.90.1150.10">
    <property type="entry name" value="Aspartate Aminotransferase, domain 1"/>
    <property type="match status" value="1"/>
</dbReference>
<dbReference type="InterPro" id="IPR001597">
    <property type="entry name" value="ArAA_b-elim_lyase/Thr_aldolase"/>
</dbReference>
<dbReference type="NCBIfam" id="NF041359">
    <property type="entry name" value="GntG_guanitoxin"/>
    <property type="match status" value="1"/>
</dbReference>
<evidence type="ECO:0000313" key="7">
    <source>
        <dbReference type="EMBL" id="GLV13227.1"/>
    </source>
</evidence>
<dbReference type="AlphaFoldDB" id="A0A1H2R1J7"/>
<reference evidence="7" key="3">
    <citation type="submission" date="2023-02" db="EMBL/GenBank/DDBJ databases">
        <title>Proposal of a novel subspecies: Alicyclobacillus hesperidum subspecies aegle.</title>
        <authorList>
            <person name="Goto K."/>
            <person name="Fujii T."/>
            <person name="Yasui K."/>
            <person name="Mochida K."/>
            <person name="Kato-Tanaka Y."/>
            <person name="Morohoshi S."/>
            <person name="An S.Y."/>
            <person name="Kasai H."/>
            <person name="Yokota A."/>
        </authorList>
    </citation>
    <scope>NUCLEOTIDE SEQUENCE</scope>
    <source>
        <strain evidence="7">DSM 12766</strain>
    </source>
</reference>
<dbReference type="InterPro" id="IPR015421">
    <property type="entry name" value="PyrdxlP-dep_Trfase_major"/>
</dbReference>
<dbReference type="Proteomes" id="UP001157137">
    <property type="component" value="Unassembled WGS sequence"/>
</dbReference>
<feature type="modified residue" description="N6-(pyridoxal phosphate)lysine" evidence="5">
    <location>
        <position position="202"/>
    </location>
</feature>
<dbReference type="EMBL" id="BSRA01000004">
    <property type="protein sequence ID" value="GLV13227.1"/>
    <property type="molecule type" value="Genomic_DNA"/>
</dbReference>
<dbReference type="GO" id="GO:0005829">
    <property type="term" value="C:cytosol"/>
    <property type="evidence" value="ECO:0007669"/>
    <property type="project" value="TreeGrafter"/>
</dbReference>
<dbReference type="NCBIfam" id="NF007825">
    <property type="entry name" value="PRK10534.1"/>
    <property type="match status" value="1"/>
</dbReference>
<evidence type="ECO:0000313" key="8">
    <source>
        <dbReference type="EMBL" id="SDW13010.1"/>
    </source>
</evidence>
<evidence type="ECO:0000256" key="1">
    <source>
        <dbReference type="ARBA" id="ARBA00001933"/>
    </source>
</evidence>
<comment type="similarity">
    <text evidence="2">Belongs to the threonine aldolase family.</text>
</comment>
<dbReference type="GO" id="GO:0008732">
    <property type="term" value="F:L-allo-threonine aldolase activity"/>
    <property type="evidence" value="ECO:0007669"/>
    <property type="project" value="TreeGrafter"/>
</dbReference>
<dbReference type="STRING" id="89784.SAMN04489725_102119"/>
<dbReference type="PIRSF" id="PIRSF017617">
    <property type="entry name" value="Thr_aldolase"/>
    <property type="match status" value="1"/>
</dbReference>
<evidence type="ECO:0000256" key="2">
    <source>
        <dbReference type="ARBA" id="ARBA00006966"/>
    </source>
</evidence>
<keyword evidence="4" id="KW-0456">Lyase</keyword>
<sequence length="350" mass="37903">MPKRVDLRSDTVTQPTEQMRRLMAKAEVGDDVYGEDPTVRKLEELAADMFGKEAALFVTSGTQGNQVAIAAWAERGDEVIVEAESHVFYYEVAGISVIAGAQPRPIVGQMGAMDPEDVRQAIRKRDIHQPRTGLICVENTHNRAGGTVLPIEILRATASVAREAGVPLHMDGARIFNAVVASGIGERTWANEVDSLQFCLSKGLGAPVGSVVVGPRAMIDRARVWRKRLGGGLRQAGVLAAPCIWALTNMVERLAEDHAHAKVLAERLANMPGITVNLETVQTNIVLAELTHEDVMAEPFIAELANNGVLATAFGPRTVRFVTHKDVSQADVEMAIDRIRQTIAHFGIAQ</sequence>
<keyword evidence="3" id="KW-0663">Pyridoxal phosphate</keyword>
<feature type="domain" description="Aromatic amino acid beta-eliminating lyase/threonine aldolase" evidence="6">
    <location>
        <begin position="6"/>
        <end position="288"/>
    </location>
</feature>
<name>A0A1H2R1J7_9BACL</name>
<dbReference type="PANTHER" id="PTHR48097:SF9">
    <property type="entry name" value="L-THREONINE ALDOLASE"/>
    <property type="match status" value="1"/>
</dbReference>
<dbReference type="Pfam" id="PF01212">
    <property type="entry name" value="Beta_elim_lyase"/>
    <property type="match status" value="1"/>
</dbReference>
<dbReference type="CDD" id="cd06502">
    <property type="entry name" value="TA_like"/>
    <property type="match status" value="1"/>
</dbReference>
<dbReference type="InterPro" id="IPR015424">
    <property type="entry name" value="PyrdxlP-dep_Trfase"/>
</dbReference>
<gene>
    <name evidence="7" type="ORF">Heshes_09110</name>
    <name evidence="8" type="ORF">SAMN04489725_102119</name>
</gene>
<dbReference type="Gene3D" id="3.40.640.10">
    <property type="entry name" value="Type I PLP-dependent aspartate aminotransferase-like (Major domain)"/>
    <property type="match status" value="1"/>
</dbReference>
<evidence type="ECO:0000256" key="5">
    <source>
        <dbReference type="PIRSR" id="PIRSR017617-1"/>
    </source>
</evidence>